<evidence type="ECO:0000256" key="2">
    <source>
        <dbReference type="ARBA" id="ARBA00022630"/>
    </source>
</evidence>
<dbReference type="InterPro" id="IPR002081">
    <property type="entry name" value="Cryptochrome/DNA_photolyase_1"/>
</dbReference>
<keyword evidence="8" id="KW-1185">Reference proteome</keyword>
<dbReference type="SUPFAM" id="SSF48173">
    <property type="entry name" value="Cryptochrome/photolyase FAD-binding domain"/>
    <property type="match status" value="1"/>
</dbReference>
<protein>
    <submittedName>
        <fullName evidence="7">Deoxyribodipyrimidine photo-lyase</fullName>
    </submittedName>
</protein>
<evidence type="ECO:0000259" key="6">
    <source>
        <dbReference type="PROSITE" id="PS51645"/>
    </source>
</evidence>
<dbReference type="InterPro" id="IPR014729">
    <property type="entry name" value="Rossmann-like_a/b/a_fold"/>
</dbReference>
<evidence type="ECO:0000256" key="4">
    <source>
        <dbReference type="ARBA" id="ARBA00022991"/>
    </source>
</evidence>
<gene>
    <name evidence="7" type="ORF">GCM10025780_23240</name>
</gene>
<dbReference type="Gene3D" id="1.25.40.80">
    <property type="match status" value="1"/>
</dbReference>
<comment type="cofactor">
    <cofactor evidence="1">
        <name>FAD</name>
        <dbReference type="ChEBI" id="CHEBI:57692"/>
    </cofactor>
</comment>
<evidence type="ECO:0000313" key="8">
    <source>
        <dbReference type="Proteomes" id="UP001501295"/>
    </source>
</evidence>
<accession>A0ABP8W2V1</accession>
<keyword evidence="2 5" id="KW-0285">Flavoprotein</keyword>
<evidence type="ECO:0000313" key="7">
    <source>
        <dbReference type="EMBL" id="GAA4677747.1"/>
    </source>
</evidence>
<dbReference type="SUPFAM" id="SSF52425">
    <property type="entry name" value="Cryptochrome/photolyase, N-terminal domain"/>
    <property type="match status" value="1"/>
</dbReference>
<dbReference type="PROSITE" id="PS00394">
    <property type="entry name" value="DNA_PHOTOLYASES_1_1"/>
    <property type="match status" value="1"/>
</dbReference>
<dbReference type="InterPro" id="IPR036155">
    <property type="entry name" value="Crypto/Photolyase_N_sf"/>
</dbReference>
<dbReference type="PROSITE" id="PS51645">
    <property type="entry name" value="PHR_CRY_ALPHA_BETA"/>
    <property type="match status" value="1"/>
</dbReference>
<dbReference type="EMBL" id="BAABLM010000004">
    <property type="protein sequence ID" value="GAA4677747.1"/>
    <property type="molecule type" value="Genomic_DNA"/>
</dbReference>
<evidence type="ECO:0000256" key="3">
    <source>
        <dbReference type="ARBA" id="ARBA00022827"/>
    </source>
</evidence>
<dbReference type="InterPro" id="IPR006050">
    <property type="entry name" value="DNA_photolyase_N"/>
</dbReference>
<dbReference type="PANTHER" id="PTHR11455">
    <property type="entry name" value="CRYPTOCHROME"/>
    <property type="match status" value="1"/>
</dbReference>
<dbReference type="Pfam" id="PF03441">
    <property type="entry name" value="FAD_binding_7"/>
    <property type="match status" value="1"/>
</dbReference>
<dbReference type="Proteomes" id="UP001501295">
    <property type="component" value="Unassembled WGS sequence"/>
</dbReference>
<comment type="caution">
    <text evidence="7">The sequence shown here is derived from an EMBL/GenBank/DDBJ whole genome shotgun (WGS) entry which is preliminary data.</text>
</comment>
<evidence type="ECO:0000256" key="5">
    <source>
        <dbReference type="RuleBase" id="RU004182"/>
    </source>
</evidence>
<organism evidence="7 8">
    <name type="scientific">Frondihabitans cladoniiphilus</name>
    <dbReference type="NCBI Taxonomy" id="715785"/>
    <lineage>
        <taxon>Bacteria</taxon>
        <taxon>Bacillati</taxon>
        <taxon>Actinomycetota</taxon>
        <taxon>Actinomycetes</taxon>
        <taxon>Micrococcales</taxon>
        <taxon>Microbacteriaceae</taxon>
        <taxon>Frondihabitans</taxon>
    </lineage>
</organism>
<keyword evidence="3 5" id="KW-0274">FAD</keyword>
<reference evidence="8" key="1">
    <citation type="journal article" date="2019" name="Int. J. Syst. Evol. Microbiol.">
        <title>The Global Catalogue of Microorganisms (GCM) 10K type strain sequencing project: providing services to taxonomists for standard genome sequencing and annotation.</title>
        <authorList>
            <consortium name="The Broad Institute Genomics Platform"/>
            <consortium name="The Broad Institute Genome Sequencing Center for Infectious Disease"/>
            <person name="Wu L."/>
            <person name="Ma J."/>
        </authorList>
    </citation>
    <scope>NUCLEOTIDE SEQUENCE [LARGE SCALE GENOMIC DNA]</scope>
    <source>
        <strain evidence="8">JCM 18956</strain>
    </source>
</reference>
<dbReference type="PRINTS" id="PR00147">
    <property type="entry name" value="DNAPHOTLYASE"/>
</dbReference>
<dbReference type="Gene3D" id="1.10.579.10">
    <property type="entry name" value="DNA Cyclobutane Dipyrimidine Photolyase, subunit A, domain 3"/>
    <property type="match status" value="1"/>
</dbReference>
<dbReference type="InterPro" id="IPR018394">
    <property type="entry name" value="DNA_photolyase_1_CS_C"/>
</dbReference>
<dbReference type="Gene3D" id="3.40.50.620">
    <property type="entry name" value="HUPs"/>
    <property type="match status" value="1"/>
</dbReference>
<comment type="similarity">
    <text evidence="5">Belongs to the DNA photolyase family.</text>
</comment>
<evidence type="ECO:0000256" key="1">
    <source>
        <dbReference type="ARBA" id="ARBA00001974"/>
    </source>
</evidence>
<dbReference type="Pfam" id="PF00875">
    <property type="entry name" value="DNA_photolyase"/>
    <property type="match status" value="1"/>
</dbReference>
<sequence length="460" mass="51848">MSEGSSGPTLVWLRDDLRLADNPALHAAVERGGPIVVAFLLDDESPGFRPLGGASHWWLHQSLSALAADLDDHGNRLILRRGPAATEIPRLVADTGATAVTWTRRYGKAAREVDAALKSALTDDGVEAHSFQGSLLFEPWKIQTGSGTPFKVFTPFYRACLEQPEPRHPYPKPHTVEAPDAFPASDDLDDWALLPTKPDWAGGLRDRWEPGEASAHRTLEQFVHGDLADYGDRDFPAHDTTSHLSPHLRFGEISPFQVWHRLRGDLPESARKQAASFLREVVWREFNHTVLFANPDLATANYRPEFDGFPWAKPQASELEAWQQGRTGIPLVDAGMRELWQTGVMHNRVRMVVASFLIKNLLIDWRIGERWFWDTLVDADEANNPGNWQWVAGSGADAAPYFRVFNPVLQADKFDKQREYIRQWVPEIDTDDYPEPIVDLKESRRHALDAYADMRSKAGL</sequence>
<proteinExistence type="inferred from homology"/>
<name>A0ABP8W2V1_9MICO</name>
<keyword evidence="4 5" id="KW-0157">Chromophore</keyword>
<dbReference type="PANTHER" id="PTHR11455:SF9">
    <property type="entry name" value="CRYPTOCHROME CIRCADIAN CLOCK 5 ISOFORM X1"/>
    <property type="match status" value="1"/>
</dbReference>
<feature type="domain" description="Photolyase/cryptochrome alpha/beta" evidence="6">
    <location>
        <begin position="7"/>
        <end position="136"/>
    </location>
</feature>
<dbReference type="RefSeq" id="WP_345376045.1">
    <property type="nucleotide sequence ID" value="NZ_BAABLM010000004.1"/>
</dbReference>
<dbReference type="PROSITE" id="PS00691">
    <property type="entry name" value="DNA_PHOTOLYASES_1_2"/>
    <property type="match status" value="1"/>
</dbReference>
<dbReference type="InterPro" id="IPR036134">
    <property type="entry name" value="Crypto/Photolyase_FAD-like_sf"/>
</dbReference>
<dbReference type="InterPro" id="IPR005101">
    <property type="entry name" value="Cryptochr/Photolyase_FAD-bd"/>
</dbReference>